<protein>
    <recommendedName>
        <fullName evidence="2">DUF1995 domain-containing protein</fullName>
    </recommendedName>
</protein>
<feature type="chain" id="PRO_5030957331" description="DUF1995 domain-containing protein" evidence="1">
    <location>
        <begin position="22"/>
        <end position="295"/>
    </location>
</feature>
<dbReference type="Pfam" id="PF09353">
    <property type="entry name" value="DUF1995"/>
    <property type="match status" value="1"/>
</dbReference>
<dbReference type="PANTHER" id="PTHR35509">
    <property type="entry name" value="DOMAIN PROTEIN, PUTATIVE (DUF1995)-RELATED"/>
    <property type="match status" value="1"/>
</dbReference>
<keyword evidence="1" id="KW-0732">Signal</keyword>
<reference evidence="3" key="1">
    <citation type="submission" date="2021-01" db="EMBL/GenBank/DDBJ databases">
        <authorList>
            <person name="Corre E."/>
            <person name="Pelletier E."/>
            <person name="Niang G."/>
            <person name="Scheremetjew M."/>
            <person name="Finn R."/>
            <person name="Kale V."/>
            <person name="Holt S."/>
            <person name="Cochrane G."/>
            <person name="Meng A."/>
            <person name="Brown T."/>
            <person name="Cohen L."/>
        </authorList>
    </citation>
    <scope>NUCLEOTIDE SEQUENCE</scope>
    <source>
        <strain evidence="3">B650</strain>
    </source>
</reference>
<gene>
    <name evidence="3" type="ORF">LDAN0321_LOCUS11541</name>
</gene>
<name>A0A7S2PA83_9STRA</name>
<dbReference type="AlphaFoldDB" id="A0A7S2PA83"/>
<organism evidence="3">
    <name type="scientific">Leptocylindrus danicus</name>
    <dbReference type="NCBI Taxonomy" id="163516"/>
    <lineage>
        <taxon>Eukaryota</taxon>
        <taxon>Sar</taxon>
        <taxon>Stramenopiles</taxon>
        <taxon>Ochrophyta</taxon>
        <taxon>Bacillariophyta</taxon>
        <taxon>Coscinodiscophyceae</taxon>
        <taxon>Chaetocerotophycidae</taxon>
        <taxon>Leptocylindrales</taxon>
        <taxon>Leptocylindraceae</taxon>
        <taxon>Leptocylindrus</taxon>
    </lineage>
</organism>
<dbReference type="InterPro" id="IPR018962">
    <property type="entry name" value="DUF1995"/>
</dbReference>
<dbReference type="PANTHER" id="PTHR35509:SF4">
    <property type="entry name" value="DUF1995 DOMAIN-CONTAINING PROTEIN"/>
    <property type="match status" value="1"/>
</dbReference>
<evidence type="ECO:0000256" key="1">
    <source>
        <dbReference type="SAM" id="SignalP"/>
    </source>
</evidence>
<dbReference type="InterPro" id="IPR053021">
    <property type="entry name" value="Chloroplast_ADK"/>
</dbReference>
<evidence type="ECO:0000259" key="2">
    <source>
        <dbReference type="Pfam" id="PF09353"/>
    </source>
</evidence>
<feature type="domain" description="DUF1995" evidence="2">
    <location>
        <begin position="43"/>
        <end position="269"/>
    </location>
</feature>
<accession>A0A7S2PA83</accession>
<proteinExistence type="predicted"/>
<dbReference type="EMBL" id="HBGY01017868">
    <property type="protein sequence ID" value="CAD9585204.1"/>
    <property type="molecule type" value="Transcribed_RNA"/>
</dbReference>
<feature type="signal peptide" evidence="1">
    <location>
        <begin position="1"/>
        <end position="21"/>
    </location>
</feature>
<sequence length="295" mass="32271">MRKTTTTTCFLFSLVVGHASGFVPFIDGGKDMPKLYDAWFNDQISKQASSAVSRAISAGKKNIEVNFPPVPNVEEVKFGTPLNQKFGTSIVSKELKVKGGYKPGSELSRNLIAFSNIYWAKKLAGACGGGFGGKPVAVLTSERVLFNDIQNMGDLSRSGMLMSDAARKNGRNGEAVICVNPGGEDAWRRIESAHGSLGAPIIMLNNAYSTSYDLGNSAGYEEVYYLKRISKGWVFRSYPGPWQAYLEKPDGGVELLKSYSSKPSLRDCATLVREESFKRFAINNDRWTQGFGGRL</sequence>
<evidence type="ECO:0000313" key="3">
    <source>
        <dbReference type="EMBL" id="CAD9585204.1"/>
    </source>
</evidence>